<dbReference type="InterPro" id="IPR050763">
    <property type="entry name" value="ABC_transporter_ATP-binding"/>
</dbReference>
<evidence type="ECO:0000259" key="4">
    <source>
        <dbReference type="PROSITE" id="PS50893"/>
    </source>
</evidence>
<dbReference type="SMART" id="SM00382">
    <property type="entry name" value="AAA"/>
    <property type="match status" value="1"/>
</dbReference>
<dbReference type="InterPro" id="IPR003593">
    <property type="entry name" value="AAA+_ATPase"/>
</dbReference>
<dbReference type="RefSeq" id="WP_377123868.1">
    <property type="nucleotide sequence ID" value="NZ_JBHRSD010000017.1"/>
</dbReference>
<keyword evidence="1" id="KW-0813">Transport</keyword>
<comment type="caution">
    <text evidence="5">The sequence shown here is derived from an EMBL/GenBank/DDBJ whole genome shotgun (WGS) entry which is preliminary data.</text>
</comment>
<dbReference type="PROSITE" id="PS50893">
    <property type="entry name" value="ABC_TRANSPORTER_2"/>
    <property type="match status" value="1"/>
</dbReference>
<dbReference type="Proteomes" id="UP001595453">
    <property type="component" value="Unassembled WGS sequence"/>
</dbReference>
<keyword evidence="3 5" id="KW-0067">ATP-binding</keyword>
<dbReference type="EMBL" id="JBHRSD010000017">
    <property type="protein sequence ID" value="MFC3032909.1"/>
    <property type="molecule type" value="Genomic_DNA"/>
</dbReference>
<proteinExistence type="predicted"/>
<dbReference type="PANTHER" id="PTHR42711:SF4">
    <property type="entry name" value="ABC TRANSPORTER RELATED"/>
    <property type="match status" value="1"/>
</dbReference>
<reference evidence="6" key="1">
    <citation type="journal article" date="2019" name="Int. J. Syst. Evol. Microbiol.">
        <title>The Global Catalogue of Microorganisms (GCM) 10K type strain sequencing project: providing services to taxonomists for standard genome sequencing and annotation.</title>
        <authorList>
            <consortium name="The Broad Institute Genomics Platform"/>
            <consortium name="The Broad Institute Genome Sequencing Center for Infectious Disease"/>
            <person name="Wu L."/>
            <person name="Ma J."/>
        </authorList>
    </citation>
    <scope>NUCLEOTIDE SEQUENCE [LARGE SCALE GENOMIC DNA]</scope>
    <source>
        <strain evidence="6">KCTC 42730</strain>
    </source>
</reference>
<feature type="domain" description="ABC transporter" evidence="4">
    <location>
        <begin position="4"/>
        <end position="257"/>
    </location>
</feature>
<evidence type="ECO:0000256" key="3">
    <source>
        <dbReference type="ARBA" id="ARBA00022840"/>
    </source>
</evidence>
<dbReference type="Gene3D" id="3.40.50.300">
    <property type="entry name" value="P-loop containing nucleotide triphosphate hydrolases"/>
    <property type="match status" value="1"/>
</dbReference>
<dbReference type="InterPro" id="IPR027417">
    <property type="entry name" value="P-loop_NTPase"/>
</dbReference>
<keyword evidence="2" id="KW-0547">Nucleotide-binding</keyword>
<keyword evidence="6" id="KW-1185">Reference proteome</keyword>
<dbReference type="SUPFAM" id="SSF52540">
    <property type="entry name" value="P-loop containing nucleoside triphosphate hydrolases"/>
    <property type="match status" value="1"/>
</dbReference>
<evidence type="ECO:0000313" key="5">
    <source>
        <dbReference type="EMBL" id="MFC3032909.1"/>
    </source>
</evidence>
<dbReference type="InterPro" id="IPR003439">
    <property type="entry name" value="ABC_transporter-like_ATP-bd"/>
</dbReference>
<evidence type="ECO:0000256" key="1">
    <source>
        <dbReference type="ARBA" id="ARBA00022448"/>
    </source>
</evidence>
<gene>
    <name evidence="5" type="ORF">ACFOEE_10290</name>
</gene>
<dbReference type="GO" id="GO:0005524">
    <property type="term" value="F:ATP binding"/>
    <property type="evidence" value="ECO:0007669"/>
    <property type="project" value="UniProtKB-KW"/>
</dbReference>
<accession>A0ABV7CJS6</accession>
<dbReference type="InterPro" id="IPR017871">
    <property type="entry name" value="ABC_transporter-like_CS"/>
</dbReference>
<sequence length="328" mass="37376">MKVIEVENLQKTYRYYRKSSGLMASICNLWQRQWEYKTIVNDISFSVARGEAVAFLGPNGAGKTTTMKMLSGILHPSAGEATVLGHTPWLREKAFKQRFAILMGQKQQLWPDLPAGDSFELCRHIYEIPQQIYRQRVAELSELLAISHLLDIQVRRLSLGERMKMELIAALLHGPELLFLDEPTIGLDFEAQRAINSFLKKQVAEQQLTVILTSHNMADITSLCERVIVIQNGGLIFDDAISNLQPQLGACRRIQIESEQPMQRDVLSQLGQVLAFQTYCAEIEVMEYEVNSVLQRLLRYVDVKDIKVMAQPLELSLQQLYLNARKIA</sequence>
<dbReference type="PROSITE" id="PS00211">
    <property type="entry name" value="ABC_TRANSPORTER_1"/>
    <property type="match status" value="1"/>
</dbReference>
<organism evidence="5 6">
    <name type="scientific">Pseudoalteromonas fenneropenaei</name>
    <dbReference type="NCBI Taxonomy" id="1737459"/>
    <lineage>
        <taxon>Bacteria</taxon>
        <taxon>Pseudomonadati</taxon>
        <taxon>Pseudomonadota</taxon>
        <taxon>Gammaproteobacteria</taxon>
        <taxon>Alteromonadales</taxon>
        <taxon>Pseudoalteromonadaceae</taxon>
        <taxon>Pseudoalteromonas</taxon>
    </lineage>
</organism>
<evidence type="ECO:0000313" key="6">
    <source>
        <dbReference type="Proteomes" id="UP001595453"/>
    </source>
</evidence>
<evidence type="ECO:0000256" key="2">
    <source>
        <dbReference type="ARBA" id="ARBA00022741"/>
    </source>
</evidence>
<name>A0ABV7CJS6_9GAMM</name>
<dbReference type="PANTHER" id="PTHR42711">
    <property type="entry name" value="ABC TRANSPORTER ATP-BINDING PROTEIN"/>
    <property type="match status" value="1"/>
</dbReference>
<protein>
    <submittedName>
        <fullName evidence="5">ATP-binding cassette domain-containing protein</fullName>
    </submittedName>
</protein>
<dbReference type="Pfam" id="PF00005">
    <property type="entry name" value="ABC_tran"/>
    <property type="match status" value="1"/>
</dbReference>